<dbReference type="PANTHER" id="PTHR21859:SF15">
    <property type="entry name" value="PROTEIN SPATA31F1-RELATED"/>
    <property type="match status" value="1"/>
</dbReference>
<evidence type="ECO:0000313" key="9">
    <source>
        <dbReference type="Proteomes" id="UP000585614"/>
    </source>
</evidence>
<keyword evidence="4 6" id="KW-0472">Membrane</keyword>
<organism evidence="8 9">
    <name type="scientific">Rhinolophus ferrumequinum</name>
    <name type="common">Greater horseshoe bat</name>
    <dbReference type="NCBI Taxonomy" id="59479"/>
    <lineage>
        <taxon>Eukaryota</taxon>
        <taxon>Metazoa</taxon>
        <taxon>Chordata</taxon>
        <taxon>Craniata</taxon>
        <taxon>Vertebrata</taxon>
        <taxon>Euteleostomi</taxon>
        <taxon>Mammalia</taxon>
        <taxon>Eutheria</taxon>
        <taxon>Laurasiatheria</taxon>
        <taxon>Chiroptera</taxon>
        <taxon>Yinpterochiroptera</taxon>
        <taxon>Rhinolophoidea</taxon>
        <taxon>Rhinolophidae</taxon>
        <taxon>Rhinolophinae</taxon>
        <taxon>Rhinolophus</taxon>
    </lineage>
</organism>
<protein>
    <submittedName>
        <fullName evidence="8">Family with sequence similarity 205 member C</fullName>
    </submittedName>
</protein>
<comment type="similarity">
    <text evidence="5">Belongs to the SPATA31 family.</text>
</comment>
<comment type="caution">
    <text evidence="8">The sequence shown here is derived from an EMBL/GenBank/DDBJ whole genome shotgun (WGS) entry which is preliminary data.</text>
</comment>
<dbReference type="GO" id="GO:0016020">
    <property type="term" value="C:membrane"/>
    <property type="evidence" value="ECO:0007669"/>
    <property type="project" value="UniProtKB-SubCell"/>
</dbReference>
<evidence type="ECO:0000259" key="7">
    <source>
        <dbReference type="Pfam" id="PF15371"/>
    </source>
</evidence>
<keyword evidence="3 6" id="KW-1133">Transmembrane helix</keyword>
<dbReference type="EMBL" id="JACAGC010000012">
    <property type="protein sequence ID" value="KAF6327277.1"/>
    <property type="molecule type" value="Genomic_DNA"/>
</dbReference>
<feature type="domain" description="SPATA31-like" evidence="7">
    <location>
        <begin position="52"/>
        <end position="117"/>
    </location>
</feature>
<dbReference type="Proteomes" id="UP000585614">
    <property type="component" value="Unassembled WGS sequence"/>
</dbReference>
<evidence type="ECO:0000313" key="8">
    <source>
        <dbReference type="EMBL" id="KAF6327277.1"/>
    </source>
</evidence>
<evidence type="ECO:0000256" key="3">
    <source>
        <dbReference type="ARBA" id="ARBA00022989"/>
    </source>
</evidence>
<evidence type="ECO:0000256" key="4">
    <source>
        <dbReference type="ARBA" id="ARBA00023136"/>
    </source>
</evidence>
<reference evidence="8 9" key="1">
    <citation type="journal article" date="2020" name="Nature">
        <title>Six reference-quality genomes reveal evolution of bat adaptations.</title>
        <authorList>
            <person name="Jebb D."/>
            <person name="Huang Z."/>
            <person name="Pippel M."/>
            <person name="Hughes G.M."/>
            <person name="Lavrichenko K."/>
            <person name="Devanna P."/>
            <person name="Winkler S."/>
            <person name="Jermiin L.S."/>
            <person name="Skirmuntt E.C."/>
            <person name="Katzourakis A."/>
            <person name="Burkitt-Gray L."/>
            <person name="Ray D.A."/>
            <person name="Sullivan K.A.M."/>
            <person name="Roscito J.G."/>
            <person name="Kirilenko B.M."/>
            <person name="Davalos L.M."/>
            <person name="Corthals A.P."/>
            <person name="Power M.L."/>
            <person name="Jones G."/>
            <person name="Ransome R.D."/>
            <person name="Dechmann D.K.N."/>
            <person name="Locatelli A.G."/>
            <person name="Puechmaille S.J."/>
            <person name="Fedrigo O."/>
            <person name="Jarvis E.D."/>
            <person name="Hiller M."/>
            <person name="Vernes S.C."/>
            <person name="Myers E.W."/>
            <person name="Teeling E.C."/>
        </authorList>
    </citation>
    <scope>NUCLEOTIDE SEQUENCE [LARGE SCALE GENOMIC DNA]</scope>
    <source>
        <strain evidence="8">MRhiFer1</strain>
        <tissue evidence="8">Lung</tissue>
    </source>
</reference>
<feature type="transmembrane region" description="Helical" evidence="6">
    <location>
        <begin position="6"/>
        <end position="29"/>
    </location>
</feature>
<dbReference type="Pfam" id="PF15371">
    <property type="entry name" value="DUF4599"/>
    <property type="match status" value="1"/>
</dbReference>
<proteinExistence type="inferred from homology"/>
<keyword evidence="2 6" id="KW-0812">Transmembrane</keyword>
<comment type="subcellular location">
    <subcellularLocation>
        <location evidence="1">Membrane</location>
        <topology evidence="1">Single-pass membrane protein</topology>
    </subcellularLocation>
</comment>
<sequence>MLSPIFVLWDIGYPLYTYGSIIIIALILWQVKKSPRELRLGPNRSRCRHHRRVKQNYRSSRARRLSWEEAEKPSELLSVMKSLEWFPQEGSVRRLLCADPCCQTCNAVALEIRQLLKLQKLAWEIR</sequence>
<evidence type="ECO:0000256" key="2">
    <source>
        <dbReference type="ARBA" id="ARBA00022692"/>
    </source>
</evidence>
<dbReference type="PANTHER" id="PTHR21859">
    <property type="entry name" value="ACROSOME-SPECIFIC PROTEIN"/>
    <property type="match status" value="1"/>
</dbReference>
<dbReference type="InterPro" id="IPR027970">
    <property type="entry name" value="SPATA31-like"/>
</dbReference>
<gene>
    <name evidence="8" type="ORF">mRhiFer1_004905</name>
</gene>
<accession>A0A7J7VPX0</accession>
<evidence type="ECO:0000256" key="1">
    <source>
        <dbReference type="ARBA" id="ARBA00004167"/>
    </source>
</evidence>
<name>A0A7J7VPX0_RHIFE</name>
<evidence type="ECO:0000256" key="6">
    <source>
        <dbReference type="SAM" id="Phobius"/>
    </source>
</evidence>
<evidence type="ECO:0000256" key="5">
    <source>
        <dbReference type="ARBA" id="ARBA00035009"/>
    </source>
</evidence>
<dbReference type="AlphaFoldDB" id="A0A7J7VPX0"/>